<evidence type="ECO:0000313" key="5">
    <source>
        <dbReference type="EMBL" id="KAK2557529.1"/>
    </source>
</evidence>
<dbReference type="InterPro" id="IPR001965">
    <property type="entry name" value="Znf_PHD"/>
</dbReference>
<dbReference type="SMART" id="SM00249">
    <property type="entry name" value="PHD"/>
    <property type="match status" value="1"/>
</dbReference>
<dbReference type="Gene3D" id="3.30.40.10">
    <property type="entry name" value="Zinc/RING finger domain, C3HC4 (zinc finger)"/>
    <property type="match status" value="1"/>
</dbReference>
<proteinExistence type="predicted"/>
<reference evidence="5" key="1">
    <citation type="journal article" date="2023" name="G3 (Bethesda)">
        <title>Whole genome assembly and annotation of the endangered Caribbean coral Acropora cervicornis.</title>
        <authorList>
            <person name="Selwyn J.D."/>
            <person name="Vollmer S.V."/>
        </authorList>
    </citation>
    <scope>NUCLEOTIDE SEQUENCE</scope>
    <source>
        <strain evidence="5">K2</strain>
    </source>
</reference>
<dbReference type="InterPro" id="IPR013083">
    <property type="entry name" value="Znf_RING/FYVE/PHD"/>
</dbReference>
<gene>
    <name evidence="5" type="ORF">P5673_020280</name>
</gene>
<evidence type="ECO:0000256" key="1">
    <source>
        <dbReference type="ARBA" id="ARBA00022723"/>
    </source>
</evidence>
<dbReference type="SUPFAM" id="SSF57903">
    <property type="entry name" value="FYVE/PHD zinc finger"/>
    <property type="match status" value="1"/>
</dbReference>
<name>A0AAD9QAB3_ACRCE</name>
<keyword evidence="6" id="KW-1185">Reference proteome</keyword>
<dbReference type="AlphaFoldDB" id="A0AAD9QAB3"/>
<evidence type="ECO:0000256" key="2">
    <source>
        <dbReference type="ARBA" id="ARBA00022771"/>
    </source>
</evidence>
<comment type="caution">
    <text evidence="5">The sequence shown here is derived from an EMBL/GenBank/DDBJ whole genome shotgun (WGS) entry which is preliminary data.</text>
</comment>
<feature type="domain" description="Zinc finger PHD-type" evidence="4">
    <location>
        <begin position="37"/>
        <end position="80"/>
    </location>
</feature>
<keyword evidence="3" id="KW-0862">Zinc</keyword>
<sequence length="90" mass="10864">MRQHLVHCLEKGRLEAFPRQLNTARFNKRQTYDIDLFCYCSMPECWDDMLQCELCEEWLQMTCEGLKTAPEGEWLCSVCRPPKSKRFRHF</sequence>
<evidence type="ECO:0000313" key="6">
    <source>
        <dbReference type="Proteomes" id="UP001249851"/>
    </source>
</evidence>
<evidence type="ECO:0000259" key="4">
    <source>
        <dbReference type="SMART" id="SM00249"/>
    </source>
</evidence>
<keyword evidence="2" id="KW-0863">Zinc-finger</keyword>
<dbReference type="GO" id="GO:0008270">
    <property type="term" value="F:zinc ion binding"/>
    <property type="evidence" value="ECO:0007669"/>
    <property type="project" value="UniProtKB-KW"/>
</dbReference>
<accession>A0AAD9QAB3</accession>
<protein>
    <recommendedName>
        <fullName evidence="4">Zinc finger PHD-type domain-containing protein</fullName>
    </recommendedName>
</protein>
<dbReference type="InterPro" id="IPR011011">
    <property type="entry name" value="Znf_FYVE_PHD"/>
</dbReference>
<reference evidence="5" key="2">
    <citation type="journal article" date="2023" name="Science">
        <title>Genomic signatures of disease resistance in endangered staghorn corals.</title>
        <authorList>
            <person name="Vollmer S.V."/>
            <person name="Selwyn J.D."/>
            <person name="Despard B.A."/>
            <person name="Roesel C.L."/>
        </authorList>
    </citation>
    <scope>NUCLEOTIDE SEQUENCE</scope>
    <source>
        <strain evidence="5">K2</strain>
    </source>
</reference>
<dbReference type="EMBL" id="JARQWQ010000049">
    <property type="protein sequence ID" value="KAK2557529.1"/>
    <property type="molecule type" value="Genomic_DNA"/>
</dbReference>
<evidence type="ECO:0000256" key="3">
    <source>
        <dbReference type="ARBA" id="ARBA00022833"/>
    </source>
</evidence>
<organism evidence="5 6">
    <name type="scientific">Acropora cervicornis</name>
    <name type="common">Staghorn coral</name>
    <dbReference type="NCBI Taxonomy" id="6130"/>
    <lineage>
        <taxon>Eukaryota</taxon>
        <taxon>Metazoa</taxon>
        <taxon>Cnidaria</taxon>
        <taxon>Anthozoa</taxon>
        <taxon>Hexacorallia</taxon>
        <taxon>Scleractinia</taxon>
        <taxon>Astrocoeniina</taxon>
        <taxon>Acroporidae</taxon>
        <taxon>Acropora</taxon>
    </lineage>
</organism>
<dbReference type="Proteomes" id="UP001249851">
    <property type="component" value="Unassembled WGS sequence"/>
</dbReference>
<keyword evidence="1" id="KW-0479">Metal-binding</keyword>